<dbReference type="GO" id="GO:0005319">
    <property type="term" value="F:lipid transporter activity"/>
    <property type="evidence" value="ECO:0007669"/>
    <property type="project" value="InterPro"/>
</dbReference>
<evidence type="ECO:0000313" key="3">
    <source>
        <dbReference type="Proteomes" id="UP000887578"/>
    </source>
</evidence>
<dbReference type="Gene3D" id="2.20.80.10">
    <property type="entry name" value="Lipovitellin-phosvitin complex, chain A, domain 4"/>
    <property type="match status" value="1"/>
</dbReference>
<protein>
    <submittedName>
        <fullName evidence="4">VWFD domain-containing protein</fullName>
    </submittedName>
</protein>
<accession>A0A914PML8</accession>
<dbReference type="AlphaFoldDB" id="A0A914PML8"/>
<proteinExistence type="predicted"/>
<evidence type="ECO:0000313" key="4">
    <source>
        <dbReference type="WBParaSite" id="PDA_v2.g17193.t1"/>
    </source>
</evidence>
<dbReference type="WBParaSite" id="PDA_v2.g17193.t1">
    <property type="protein sequence ID" value="PDA_v2.g17193.t1"/>
    <property type="gene ID" value="PDA_v2.g17193"/>
</dbReference>
<dbReference type="InterPro" id="IPR015255">
    <property type="entry name" value="Vitellinogen_open_b-sht"/>
</dbReference>
<sequence length="399" mass="44825">MPRIVKAIFNGDKLSTKDFHSALLNGTSMRFATALSFQERSVKIATSAGMPLHILHSLPVIASFNGNAKVQISSENVKIIVKAQPLLSAVQTRKMEIWCPVVNTGVESLRSIELNLPIDMETSVLHKNAEEKVNINLQFPEQKTRLVGLHTLPLTFIRKYDAKLGLHGKTIVKSIRSTMMDYRHKEIHPTQNSFTVSGHYYHPREFTVSALNGISWSSESHVQVNFERCNTSSSAGYSISFWGCQLICSHALPSAANGAINLLEKYFSRFYDQLEEIRLYIINNTDELCGALCLLLHRQNSIGDAINEYSDARRAECRVDGRKIKTFDSVTYKAPIGRCYSIIAKDCARKSFAVLMKTLDEETDAKNIKIVTAKRTIEVELIRQKLVVKVNGENVTDED</sequence>
<dbReference type="Pfam" id="PF09172">
    <property type="entry name" value="Vit_open_b-sht"/>
    <property type="match status" value="1"/>
</dbReference>
<dbReference type="Pfam" id="PF00094">
    <property type="entry name" value="VWD"/>
    <property type="match status" value="1"/>
</dbReference>
<organism evidence="3 4">
    <name type="scientific">Panagrolaimus davidi</name>
    <dbReference type="NCBI Taxonomy" id="227884"/>
    <lineage>
        <taxon>Eukaryota</taxon>
        <taxon>Metazoa</taxon>
        <taxon>Ecdysozoa</taxon>
        <taxon>Nematoda</taxon>
        <taxon>Chromadorea</taxon>
        <taxon>Rhabditida</taxon>
        <taxon>Tylenchina</taxon>
        <taxon>Panagrolaimomorpha</taxon>
        <taxon>Panagrolaimoidea</taxon>
        <taxon>Panagrolaimidae</taxon>
        <taxon>Panagrolaimus</taxon>
    </lineage>
</organism>
<dbReference type="PANTHER" id="PTHR23345:SF15">
    <property type="entry name" value="VITELLOGENIN 1-RELATED"/>
    <property type="match status" value="1"/>
</dbReference>
<evidence type="ECO:0000259" key="2">
    <source>
        <dbReference type="PROSITE" id="PS51233"/>
    </source>
</evidence>
<dbReference type="InterPro" id="IPR050733">
    <property type="entry name" value="Vitellogenin/Apolipophorin"/>
</dbReference>
<dbReference type="InterPro" id="IPR001846">
    <property type="entry name" value="VWF_type-D"/>
</dbReference>
<evidence type="ECO:0000256" key="1">
    <source>
        <dbReference type="ARBA" id="ARBA00022761"/>
    </source>
</evidence>
<dbReference type="PANTHER" id="PTHR23345">
    <property type="entry name" value="VITELLOGENIN-RELATED"/>
    <property type="match status" value="1"/>
</dbReference>
<dbReference type="PROSITE" id="PS51233">
    <property type="entry name" value="VWFD"/>
    <property type="match status" value="1"/>
</dbReference>
<keyword evidence="3" id="KW-1185">Reference proteome</keyword>
<dbReference type="Proteomes" id="UP000887578">
    <property type="component" value="Unplaced"/>
</dbReference>
<dbReference type="InterPro" id="IPR015819">
    <property type="entry name" value="Lipid_transp_b-sht_shell"/>
</dbReference>
<feature type="domain" description="VWFD" evidence="2">
    <location>
        <begin position="315"/>
        <end position="399"/>
    </location>
</feature>
<name>A0A914PML8_9BILA</name>
<keyword evidence="1" id="KW-0758">Storage protein</keyword>
<reference evidence="4" key="1">
    <citation type="submission" date="2022-11" db="UniProtKB">
        <authorList>
            <consortium name="WormBaseParasite"/>
        </authorList>
    </citation>
    <scope>IDENTIFICATION</scope>
</reference>
<dbReference type="SUPFAM" id="SSF56968">
    <property type="entry name" value="Lipovitellin-phosvitin complex, beta-sheet shell regions"/>
    <property type="match status" value="1"/>
</dbReference>